<evidence type="ECO:0000256" key="3">
    <source>
        <dbReference type="ARBA" id="ARBA00023125"/>
    </source>
</evidence>
<dbReference type="SUPFAM" id="SSF52172">
    <property type="entry name" value="CheY-like"/>
    <property type="match status" value="1"/>
</dbReference>
<accession>A0ABT3N943</accession>
<evidence type="ECO:0000313" key="6">
    <source>
        <dbReference type="EMBL" id="MCW7753984.1"/>
    </source>
</evidence>
<dbReference type="InterPro" id="IPR039420">
    <property type="entry name" value="WalR-like"/>
</dbReference>
<evidence type="ECO:0000256" key="1">
    <source>
        <dbReference type="ARBA" id="ARBA00022553"/>
    </source>
</evidence>
<dbReference type="Proteomes" id="UP001209681">
    <property type="component" value="Unassembled WGS sequence"/>
</dbReference>
<sequence>METQVMLVDDEAPFVDALAQRLSMRGFTVAKAYSGDTCLQVLSDRHEEVDVVVLDLLMPGISGIEVLKEIRKKNPLIQIILLSGQATVESAIEGMKQGAYDFLLKPADTEVLSAKIEAAAAIKKAHEERIRKAEMDTIITERGW</sequence>
<dbReference type="Gene3D" id="3.40.50.2300">
    <property type="match status" value="1"/>
</dbReference>
<proteinExistence type="predicted"/>
<name>A0ABT3N943_9BACT</name>
<dbReference type="Pfam" id="PF00072">
    <property type="entry name" value="Response_reg"/>
    <property type="match status" value="1"/>
</dbReference>
<dbReference type="PANTHER" id="PTHR48111">
    <property type="entry name" value="REGULATOR OF RPOS"/>
    <property type="match status" value="1"/>
</dbReference>
<keyword evidence="3" id="KW-0238">DNA-binding</keyword>
<evidence type="ECO:0000256" key="4">
    <source>
        <dbReference type="PROSITE-ProRule" id="PRU00169"/>
    </source>
</evidence>
<dbReference type="InterPro" id="IPR001789">
    <property type="entry name" value="Sig_transdc_resp-reg_receiver"/>
</dbReference>
<protein>
    <submittedName>
        <fullName evidence="6">Response regulator</fullName>
    </submittedName>
</protein>
<dbReference type="SMART" id="SM00448">
    <property type="entry name" value="REC"/>
    <property type="match status" value="1"/>
</dbReference>
<evidence type="ECO:0000313" key="7">
    <source>
        <dbReference type="Proteomes" id="UP001209681"/>
    </source>
</evidence>
<keyword evidence="2" id="KW-0902">Two-component regulatory system</keyword>
<dbReference type="PANTHER" id="PTHR48111:SF40">
    <property type="entry name" value="PHOSPHATE REGULON TRANSCRIPTIONAL REGULATORY PROTEIN PHOB"/>
    <property type="match status" value="1"/>
</dbReference>
<organism evidence="6 7">
    <name type="scientific">Desulfobotulus pelophilus</name>
    <dbReference type="NCBI Taxonomy" id="2823377"/>
    <lineage>
        <taxon>Bacteria</taxon>
        <taxon>Pseudomonadati</taxon>
        <taxon>Thermodesulfobacteriota</taxon>
        <taxon>Desulfobacteria</taxon>
        <taxon>Desulfobacterales</taxon>
        <taxon>Desulfobacteraceae</taxon>
        <taxon>Desulfobotulus</taxon>
    </lineage>
</organism>
<dbReference type="InterPro" id="IPR011006">
    <property type="entry name" value="CheY-like_superfamily"/>
</dbReference>
<keyword evidence="7" id="KW-1185">Reference proteome</keyword>
<feature type="domain" description="Response regulatory" evidence="5">
    <location>
        <begin position="4"/>
        <end position="120"/>
    </location>
</feature>
<dbReference type="PROSITE" id="PS50110">
    <property type="entry name" value="RESPONSE_REGULATORY"/>
    <property type="match status" value="1"/>
</dbReference>
<comment type="caution">
    <text evidence="6">The sequence shown here is derived from an EMBL/GenBank/DDBJ whole genome shotgun (WGS) entry which is preliminary data.</text>
</comment>
<gene>
    <name evidence="6" type="ORF">OOT00_08295</name>
</gene>
<evidence type="ECO:0000259" key="5">
    <source>
        <dbReference type="PROSITE" id="PS50110"/>
    </source>
</evidence>
<dbReference type="EMBL" id="JAPFPW010000008">
    <property type="protein sequence ID" value="MCW7753984.1"/>
    <property type="molecule type" value="Genomic_DNA"/>
</dbReference>
<keyword evidence="1 4" id="KW-0597">Phosphoprotein</keyword>
<dbReference type="RefSeq" id="WP_265424852.1">
    <property type="nucleotide sequence ID" value="NZ_JAPFPW010000008.1"/>
</dbReference>
<reference evidence="6 7" key="1">
    <citation type="submission" date="2022-11" db="EMBL/GenBank/DDBJ databases">
        <title>Desulfobotulus tamanensis H1 sp. nov. - anaerobic, alkaliphilic, sulphate reducing bacterium isolated from terrestrial mud volcano.</title>
        <authorList>
            <person name="Frolova A."/>
            <person name="Merkel A.Y."/>
            <person name="Slobodkin A.I."/>
        </authorList>
    </citation>
    <scope>NUCLEOTIDE SEQUENCE [LARGE SCALE GENOMIC DNA]</scope>
    <source>
        <strain evidence="6 7">H1</strain>
    </source>
</reference>
<evidence type="ECO:0000256" key="2">
    <source>
        <dbReference type="ARBA" id="ARBA00023012"/>
    </source>
</evidence>
<feature type="modified residue" description="4-aspartylphosphate" evidence="4">
    <location>
        <position position="55"/>
    </location>
</feature>